<dbReference type="PANTHER" id="PTHR12413">
    <property type="entry name" value="DOLICHYL GLYCOSYLTRANSFERASE"/>
    <property type="match status" value="1"/>
</dbReference>
<feature type="transmembrane region" description="Helical" evidence="11">
    <location>
        <begin position="280"/>
        <end position="301"/>
    </location>
</feature>
<dbReference type="EMBL" id="JBAHYK010000001">
    <property type="protein sequence ID" value="KAL0582036.1"/>
    <property type="molecule type" value="Genomic_DNA"/>
</dbReference>
<evidence type="ECO:0000256" key="4">
    <source>
        <dbReference type="ARBA" id="ARBA00022676"/>
    </source>
</evidence>
<evidence type="ECO:0000313" key="13">
    <source>
        <dbReference type="Proteomes" id="UP001465976"/>
    </source>
</evidence>
<dbReference type="PANTHER" id="PTHR12413:SF2">
    <property type="entry name" value="DOLICHYL PYROPHOSPHATE GLC1MAN9GLCNAC2 ALPHA-1,3-GLUCOSYLTRANSFERASE-RELATED"/>
    <property type="match status" value="1"/>
</dbReference>
<dbReference type="Proteomes" id="UP001465976">
    <property type="component" value="Unassembled WGS sequence"/>
</dbReference>
<feature type="transmembrane region" description="Helical" evidence="11">
    <location>
        <begin position="50"/>
        <end position="68"/>
    </location>
</feature>
<comment type="caution">
    <text evidence="12">The sequence shown here is derived from an EMBL/GenBank/DDBJ whole genome shotgun (WGS) entry which is preliminary data.</text>
</comment>
<feature type="transmembrane region" description="Helical" evidence="11">
    <location>
        <begin position="240"/>
        <end position="259"/>
    </location>
</feature>
<organism evidence="12 13">
    <name type="scientific">Marasmius crinis-equi</name>
    <dbReference type="NCBI Taxonomy" id="585013"/>
    <lineage>
        <taxon>Eukaryota</taxon>
        <taxon>Fungi</taxon>
        <taxon>Dikarya</taxon>
        <taxon>Basidiomycota</taxon>
        <taxon>Agaricomycotina</taxon>
        <taxon>Agaricomycetes</taxon>
        <taxon>Agaricomycetidae</taxon>
        <taxon>Agaricales</taxon>
        <taxon>Marasmiineae</taxon>
        <taxon>Marasmiaceae</taxon>
        <taxon>Marasmius</taxon>
    </lineage>
</organism>
<evidence type="ECO:0000256" key="8">
    <source>
        <dbReference type="ARBA" id="ARBA00022989"/>
    </source>
</evidence>
<reference evidence="12 13" key="1">
    <citation type="submission" date="2024-02" db="EMBL/GenBank/DDBJ databases">
        <title>A draft genome for the cacao thread blight pathogen Marasmius crinis-equi.</title>
        <authorList>
            <person name="Cohen S.P."/>
            <person name="Baruah I.K."/>
            <person name="Amoako-Attah I."/>
            <person name="Bukari Y."/>
            <person name="Meinhardt L.W."/>
            <person name="Bailey B.A."/>
        </authorList>
    </citation>
    <scope>NUCLEOTIDE SEQUENCE [LARGE SCALE GENOMIC DNA]</scope>
    <source>
        <strain evidence="12 13">GH-76</strain>
    </source>
</reference>
<evidence type="ECO:0000313" key="12">
    <source>
        <dbReference type="EMBL" id="KAL0582036.1"/>
    </source>
</evidence>
<keyword evidence="7 11" id="KW-0256">Endoplasmic reticulum</keyword>
<evidence type="ECO:0000256" key="5">
    <source>
        <dbReference type="ARBA" id="ARBA00022679"/>
    </source>
</evidence>
<gene>
    <name evidence="12" type="primary">ALG8</name>
    <name evidence="12" type="ORF">V5O48_000094</name>
</gene>
<keyword evidence="5 11" id="KW-0808">Transferase</keyword>
<dbReference type="GO" id="GO:0042283">
    <property type="term" value="F:dolichyl pyrophosphate Glc1Man9GlcNAc2 alpha-1,3-glucosyltransferase activity"/>
    <property type="evidence" value="ECO:0007669"/>
    <property type="project" value="UniProtKB-EC"/>
</dbReference>
<keyword evidence="9 11" id="KW-0472">Membrane</keyword>
<name>A0ABR3G351_9AGAR</name>
<keyword evidence="4 11" id="KW-0328">Glycosyltransferase</keyword>
<evidence type="ECO:0000256" key="3">
    <source>
        <dbReference type="ARBA" id="ARBA00008715"/>
    </source>
</evidence>
<evidence type="ECO:0000256" key="11">
    <source>
        <dbReference type="RuleBase" id="RU363110"/>
    </source>
</evidence>
<keyword evidence="8 11" id="KW-1133">Transmembrane helix</keyword>
<evidence type="ECO:0000256" key="1">
    <source>
        <dbReference type="ARBA" id="ARBA00004477"/>
    </source>
</evidence>
<evidence type="ECO:0000256" key="2">
    <source>
        <dbReference type="ARBA" id="ARBA00004922"/>
    </source>
</evidence>
<dbReference type="EC" id="2.4.1.-" evidence="11"/>
<comment type="catalytic activity">
    <reaction evidence="10">
        <text>an alpha-D-Glc-(1-&gt;3)-alpha-D-Man-(1-&gt;2)-alpha-D-Man-(1-&gt;2)-alpha-D-Man-(1-&gt;3)-[alpha-D-Man-(1-&gt;2)-alpha-D-Man-(1-&gt;3)-[alpha-D-Man-(1-&gt;2)-alpha-D-Man-(1-&gt;6)]-alpha-D-Man-(1-&gt;6)]-beta-D-Man-(1-&gt;4)-beta-D-GlcNAc-(1-&gt;4)-alpha-D-GlcNAc-diphospho-di-trans,poly-cis-dolichol + a di-trans,poly-cis-dolichyl beta-D-glucosyl phosphate = an alpha-D-Glc-(1-&gt;3)-alpha-D-Glc-(1-&gt;3)-alpha-D-Man-(1-&gt;2)-alpha-D-Man-(1-&gt;2)-alpha-D-Man-(1-&gt;3)-[alpha-D-Man-(1-&gt;2)-alpha-D-Man-(1-&gt;3)-[alpha-D-Man-(1-&gt;2)-alpha-D-Man-(1-&gt;6)]-alpha-D-Man-(1-&gt;6)]-beta-D-Man-(1-&gt;4)-beta-D-GlcNAc-(1-&gt;4)-alpha-D-GlcNAc-diphospho-di-trans,poly-cis-dolichol + a di-trans,poly-cis-dolichyl phosphate + H(+)</text>
        <dbReference type="Rhea" id="RHEA:31307"/>
        <dbReference type="Rhea" id="RHEA-COMP:19498"/>
        <dbReference type="Rhea" id="RHEA-COMP:19502"/>
        <dbReference type="Rhea" id="RHEA-COMP:19521"/>
        <dbReference type="Rhea" id="RHEA-COMP:19522"/>
        <dbReference type="ChEBI" id="CHEBI:15378"/>
        <dbReference type="ChEBI" id="CHEBI:57525"/>
        <dbReference type="ChEBI" id="CHEBI:57683"/>
        <dbReference type="ChEBI" id="CHEBI:132521"/>
        <dbReference type="ChEBI" id="CHEBI:132522"/>
        <dbReference type="EC" id="2.4.1.265"/>
    </reaction>
    <physiologicalReaction direction="left-to-right" evidence="10">
        <dbReference type="Rhea" id="RHEA:31308"/>
    </physiologicalReaction>
</comment>
<evidence type="ECO:0000256" key="7">
    <source>
        <dbReference type="ARBA" id="ARBA00022824"/>
    </source>
</evidence>
<keyword evidence="13" id="KW-1185">Reference proteome</keyword>
<feature type="transmembrane region" description="Helical" evidence="11">
    <location>
        <begin position="346"/>
        <end position="367"/>
    </location>
</feature>
<comment type="similarity">
    <text evidence="3 11">Belongs to the ALG6/ALG8 glucosyltransferase family.</text>
</comment>
<dbReference type="InterPro" id="IPR004856">
    <property type="entry name" value="Glyco_trans_ALG6/ALG8"/>
</dbReference>
<comment type="subcellular location">
    <subcellularLocation>
        <location evidence="1 11">Endoplasmic reticulum membrane</location>
        <topology evidence="1 11">Multi-pass membrane protein</topology>
    </subcellularLocation>
</comment>
<evidence type="ECO:0000256" key="10">
    <source>
        <dbReference type="ARBA" id="ARBA00047346"/>
    </source>
</evidence>
<sequence length="419" mass="47411">MRVYVSGCSTINQTFRNRFIRGAVDPDMQRLISASIFLHPGFLIVDHIHFQYNGFMFGILLWSILMARNGHKLASGILFATLLNFKHLYMYLAPAYFIYLLRSFCLSPSGRLQIKNFLALANAVIAVFIASLGPFIVMGQIPQLLSRLFPFTRGLNHAYWAPTAWALVTTMDRILLRYVQKMGIDVPINPEGVASSSRGLVGDTVFAVLPNVKPIHTFTITIIFQSAILVKLWMKPTYKTFLTALTLCGYTSFLFGWHVHEKAILMVLVPLSLLAAERQAYFRTFVLASVAGIFSLFPLLFTPTESIIEVVYSVGWLIFTYFPISKRVYEFPKSFSYVILDIVERIYLGGFILLQAFVVLFPLAVSWWKGGAASADTEFLPLMLTSVYCAVGLVWAYIRLIYVYVHDETTYQGQLSVIQ</sequence>
<accession>A0ABR3G351</accession>
<feature type="transmembrane region" description="Helical" evidence="11">
    <location>
        <begin position="379"/>
        <end position="398"/>
    </location>
</feature>
<keyword evidence="6 11" id="KW-0812">Transmembrane</keyword>
<feature type="transmembrane region" description="Helical" evidence="11">
    <location>
        <begin position="307"/>
        <end position="325"/>
    </location>
</feature>
<feature type="transmembrane region" description="Helical" evidence="11">
    <location>
        <begin position="117"/>
        <end position="137"/>
    </location>
</feature>
<proteinExistence type="inferred from homology"/>
<evidence type="ECO:0000256" key="9">
    <source>
        <dbReference type="ARBA" id="ARBA00023136"/>
    </source>
</evidence>
<dbReference type="Pfam" id="PF03155">
    <property type="entry name" value="Alg6_Alg8"/>
    <property type="match status" value="1"/>
</dbReference>
<feature type="transmembrane region" description="Helical" evidence="11">
    <location>
        <begin position="88"/>
        <end position="105"/>
    </location>
</feature>
<evidence type="ECO:0000256" key="6">
    <source>
        <dbReference type="ARBA" id="ARBA00022692"/>
    </source>
</evidence>
<comment type="pathway">
    <text evidence="2 11">Protein modification; protein glycosylation.</text>
</comment>
<protein>
    <recommendedName>
        <fullName evidence="11">Alpha-1,3-glucosyltransferase</fullName>
        <ecNumber evidence="11">2.4.1.-</ecNumber>
    </recommendedName>
</protein>